<dbReference type="OrthoDB" id="9802055at2"/>
<dbReference type="GO" id="GO:0070006">
    <property type="term" value="F:metalloaminopeptidase activity"/>
    <property type="evidence" value="ECO:0007669"/>
    <property type="project" value="UniProtKB-UniRule"/>
</dbReference>
<dbReference type="EMBL" id="AP019308">
    <property type="protein sequence ID" value="BBH22735.1"/>
    <property type="molecule type" value="Genomic_DNA"/>
</dbReference>
<dbReference type="KEGG" id="pbk:Back11_40800"/>
<dbReference type="GO" id="GO:0004239">
    <property type="term" value="F:initiator methionyl aminopeptidase activity"/>
    <property type="evidence" value="ECO:0007669"/>
    <property type="project" value="UniProtKB-UniRule"/>
</dbReference>
<dbReference type="PANTHER" id="PTHR43330">
    <property type="entry name" value="METHIONINE AMINOPEPTIDASE"/>
    <property type="match status" value="1"/>
</dbReference>
<comment type="function">
    <text evidence="1 6">Removes the N-terminal methionine from nascent proteins. The N-terminal methionine is often cleaved when the second residue in the primary sequence is small and uncharged (Met-Ala-, Cys, Gly, Pro, Ser, Thr, or Val). Requires deformylation of the N(alpha)-formylated initiator methionine before it can be hydrolyzed.</text>
</comment>
<proteinExistence type="inferred from homology"/>
<dbReference type="PANTHER" id="PTHR43330:SF17">
    <property type="entry name" value="METHIONINE AMINOPEPTIDASE"/>
    <property type="match status" value="1"/>
</dbReference>
<feature type="binding site" evidence="6">
    <location>
        <position position="232"/>
    </location>
    <ligand>
        <name>a divalent metal cation</name>
        <dbReference type="ChEBI" id="CHEBI:60240"/>
        <label>1</label>
    </ligand>
</feature>
<feature type="binding site" evidence="6">
    <location>
        <position position="201"/>
    </location>
    <ligand>
        <name>a divalent metal cation</name>
        <dbReference type="ChEBI" id="CHEBI:60240"/>
        <label>2</label>
        <note>catalytic</note>
    </ligand>
</feature>
<evidence type="ECO:0000256" key="5">
    <source>
        <dbReference type="ARBA" id="ARBA00022801"/>
    </source>
</evidence>
<dbReference type="Pfam" id="PF00557">
    <property type="entry name" value="Peptidase_M24"/>
    <property type="match status" value="1"/>
</dbReference>
<keyword evidence="2 6" id="KW-0031">Aminopeptidase</keyword>
<dbReference type="GO" id="GO:0006508">
    <property type="term" value="P:proteolysis"/>
    <property type="evidence" value="ECO:0007669"/>
    <property type="project" value="UniProtKB-KW"/>
</dbReference>
<dbReference type="RefSeq" id="WP_125661309.1">
    <property type="nucleotide sequence ID" value="NZ_AP019308.1"/>
</dbReference>
<evidence type="ECO:0000313" key="8">
    <source>
        <dbReference type="EMBL" id="BBH22735.1"/>
    </source>
</evidence>
<feature type="binding site" evidence="6">
    <location>
        <position position="77"/>
    </location>
    <ligand>
        <name>substrate</name>
    </ligand>
</feature>
<dbReference type="Proteomes" id="UP000275368">
    <property type="component" value="Chromosome"/>
</dbReference>
<keyword evidence="4 6" id="KW-0479">Metal-binding</keyword>
<feature type="binding site" evidence="6">
    <location>
        <position position="168"/>
    </location>
    <ligand>
        <name>a divalent metal cation</name>
        <dbReference type="ChEBI" id="CHEBI:60240"/>
        <label>2</label>
        <note>catalytic</note>
    </ligand>
</feature>
<evidence type="ECO:0000256" key="7">
    <source>
        <dbReference type="RuleBase" id="RU003653"/>
    </source>
</evidence>
<dbReference type="GO" id="GO:0046872">
    <property type="term" value="F:metal ion binding"/>
    <property type="evidence" value="ECO:0007669"/>
    <property type="project" value="UniProtKB-UniRule"/>
</dbReference>
<feature type="binding site" evidence="6">
    <location>
        <position position="105"/>
    </location>
    <ligand>
        <name>a divalent metal cation</name>
        <dbReference type="ChEBI" id="CHEBI:60240"/>
        <label>2</label>
        <note>catalytic</note>
    </ligand>
</feature>
<evidence type="ECO:0000313" key="9">
    <source>
        <dbReference type="Proteomes" id="UP000275368"/>
    </source>
</evidence>
<comment type="catalytic activity">
    <reaction evidence="6 7">
        <text>Release of N-terminal amino acids, preferentially methionine, from peptides and arylamides.</text>
        <dbReference type="EC" id="3.4.11.18"/>
    </reaction>
</comment>
<dbReference type="InterPro" id="IPR001714">
    <property type="entry name" value="Pept_M24_MAP"/>
</dbReference>
<feature type="binding site" evidence="6">
    <location>
        <position position="232"/>
    </location>
    <ligand>
        <name>a divalent metal cation</name>
        <dbReference type="ChEBI" id="CHEBI:60240"/>
        <label>2</label>
        <note>catalytic</note>
    </ligand>
</feature>
<dbReference type="SUPFAM" id="SSF55920">
    <property type="entry name" value="Creatinase/aminopeptidase"/>
    <property type="match status" value="1"/>
</dbReference>
<dbReference type="AlphaFoldDB" id="A0A3G9J321"/>
<feature type="binding site" evidence="6">
    <location>
        <position position="175"/>
    </location>
    <ligand>
        <name>substrate</name>
    </ligand>
</feature>
<reference evidence="8 9" key="1">
    <citation type="submission" date="2018-11" db="EMBL/GenBank/DDBJ databases">
        <title>Complete genome sequence of Paenibacillus baekrokdamisoli strain KCTC 33723.</title>
        <authorList>
            <person name="Kang S.W."/>
            <person name="Lee K.C."/>
            <person name="Kim K.K."/>
            <person name="Kim J.S."/>
            <person name="Kim D.S."/>
            <person name="Ko S.H."/>
            <person name="Yang S.H."/>
            <person name="Lee J.S."/>
        </authorList>
    </citation>
    <scope>NUCLEOTIDE SEQUENCE [LARGE SCALE GENOMIC DNA]</scope>
    <source>
        <strain evidence="8 9">KCTC 33723</strain>
    </source>
</reference>
<evidence type="ECO:0000256" key="4">
    <source>
        <dbReference type="ARBA" id="ARBA00022723"/>
    </source>
</evidence>
<evidence type="ECO:0000256" key="3">
    <source>
        <dbReference type="ARBA" id="ARBA00022670"/>
    </source>
</evidence>
<name>A0A3G9J321_9BACL</name>
<dbReference type="HAMAP" id="MF_01974">
    <property type="entry name" value="MetAP_1"/>
    <property type="match status" value="1"/>
</dbReference>
<feature type="binding site" evidence="6">
    <location>
        <position position="105"/>
    </location>
    <ligand>
        <name>a divalent metal cation</name>
        <dbReference type="ChEBI" id="CHEBI:60240"/>
        <label>1</label>
    </ligand>
</feature>
<accession>A0A3G9J321</accession>
<evidence type="ECO:0000256" key="6">
    <source>
        <dbReference type="HAMAP-Rule" id="MF_01974"/>
    </source>
</evidence>
<comment type="similarity">
    <text evidence="6">Belongs to the peptidase M24A family. Methionine aminopeptidase type 1 subfamily.</text>
</comment>
<gene>
    <name evidence="8" type="primary">map_2</name>
    <name evidence="6" type="synonym">map</name>
    <name evidence="8" type="ORF">Back11_40800</name>
</gene>
<organism evidence="8 9">
    <name type="scientific">Paenibacillus baekrokdamisoli</name>
    <dbReference type="NCBI Taxonomy" id="1712516"/>
    <lineage>
        <taxon>Bacteria</taxon>
        <taxon>Bacillati</taxon>
        <taxon>Bacillota</taxon>
        <taxon>Bacilli</taxon>
        <taxon>Bacillales</taxon>
        <taxon>Paenibacillaceae</taxon>
        <taxon>Paenibacillus</taxon>
    </lineage>
</organism>
<feature type="binding site" evidence="6">
    <location>
        <position position="94"/>
    </location>
    <ligand>
        <name>a divalent metal cation</name>
        <dbReference type="ChEBI" id="CHEBI:60240"/>
        <label>1</label>
    </ligand>
</feature>
<evidence type="ECO:0000256" key="1">
    <source>
        <dbReference type="ARBA" id="ARBA00002521"/>
    </source>
</evidence>
<keyword evidence="5 6" id="KW-0378">Hydrolase</keyword>
<dbReference type="InterPro" id="IPR000994">
    <property type="entry name" value="Pept_M24"/>
</dbReference>
<evidence type="ECO:0000256" key="2">
    <source>
        <dbReference type="ARBA" id="ARBA00022438"/>
    </source>
</evidence>
<dbReference type="GO" id="GO:0005829">
    <property type="term" value="C:cytosol"/>
    <property type="evidence" value="ECO:0007669"/>
    <property type="project" value="TreeGrafter"/>
</dbReference>
<keyword evidence="3 6" id="KW-0645">Protease</keyword>
<dbReference type="InterPro" id="IPR036005">
    <property type="entry name" value="Creatinase/aminopeptidase-like"/>
</dbReference>
<dbReference type="InterPro" id="IPR002467">
    <property type="entry name" value="Pept_M24A_MAP1"/>
</dbReference>
<dbReference type="CDD" id="cd01086">
    <property type="entry name" value="MetAP1"/>
    <property type="match status" value="1"/>
</dbReference>
<dbReference type="PRINTS" id="PR00599">
    <property type="entry name" value="MAPEPTIDASE"/>
</dbReference>
<protein>
    <recommendedName>
        <fullName evidence="6 7">Methionine aminopeptidase</fullName>
        <shortName evidence="6">MAP</shortName>
        <shortName evidence="6">MetAP</shortName>
        <ecNumber evidence="6 7">3.4.11.18</ecNumber>
    </recommendedName>
    <alternativeName>
        <fullName evidence="6">Peptidase M</fullName>
    </alternativeName>
</protein>
<dbReference type="EC" id="3.4.11.18" evidence="6 7"/>
<dbReference type="Gene3D" id="3.90.230.10">
    <property type="entry name" value="Creatinase/methionine aminopeptidase superfamily"/>
    <property type="match status" value="1"/>
</dbReference>
<comment type="cofactor">
    <cofactor evidence="6">
        <name>Co(2+)</name>
        <dbReference type="ChEBI" id="CHEBI:48828"/>
    </cofactor>
    <cofactor evidence="6">
        <name>Zn(2+)</name>
        <dbReference type="ChEBI" id="CHEBI:29105"/>
    </cofactor>
    <cofactor evidence="6">
        <name>Mn(2+)</name>
        <dbReference type="ChEBI" id="CHEBI:29035"/>
    </cofactor>
    <cofactor evidence="6">
        <name>Fe(2+)</name>
        <dbReference type="ChEBI" id="CHEBI:29033"/>
    </cofactor>
    <text evidence="6">Binds 2 divalent metal cations per subunit. Has a high-affinity and a low affinity metal-binding site. The true nature of the physiological cofactor is under debate. The enzyme is active with cobalt, zinc, manganese or divalent iron ions. Most likely, methionine aminopeptidases function as mononuclear Fe(2+)-metalloproteases under physiological conditions, and the catalytically relevant metal-binding site has been assigned to the histidine-containing high-affinity site.</text>
</comment>
<sequence>MIRVKTEEQIERIGRAGRIVAACHQEIAKRLRSGVTTMEIDKFAEAFMNNQGARAAQKGYRGYPFATCASVNDVVCHGFPTHVPLRNGDVITIDMVAELDGWMGDSAWTYAIGTPSAEVMKLMKATKQALLLGIEQAVAGNKLGDIAHAVQKVADQEDYAVVESFVGHGIGRDMHEEPTVNHTGKAGSGKRLRKGMVITIEPIFTMGRPDVYLDKDGWTARSIDGAWSAQYEHTIAITEGKPIILTSL</sequence>
<dbReference type="NCBIfam" id="TIGR00500">
    <property type="entry name" value="met_pdase_I"/>
    <property type="match status" value="1"/>
</dbReference>
<comment type="subunit">
    <text evidence="6">Monomer.</text>
</comment>
<keyword evidence="9" id="KW-1185">Reference proteome</keyword>